<sequence length="492" mass="55158">MAGALAARPGPIGLAIAAAVGLLIRRHRNLPKNVVYVHGYVPVVGVLMDIVRALKANTHIDMLHEWFGKLGKTFAFVVPGRSFVATIDPEVIEHVLKTNFENYIKGPLFQDPFTELLGDGIFNVDGELWRQQRKTSSRLFSKKLFETHIWNTVQANTSKVMGILDAEQGSTLDMFGLLNRFTLDTIGQVGFSKSVGSLEDPSSPFLRSFDRAQQVLILRFWTNPLWKVFRLLNIGVERELREHLRLLDDYSRTIVRDLLAKSTEGEDGSLVGLFVREMSAAEKADPQMETYLRDLVMNFLIAGRDTTAQCLAWTIFELSQHPEVVGRACEEIKAVLSKGPLTYASLKELKYLSAVVDEGLRLHPSVPYDGKGCVRDDVLPGGIRIRAGTAVMFCPYAQGRCKELWGQDAEAFRPERWLEMKSRPSDFAYSAFNAGPRICLGKSLAYLEMTAFLARLLDSFDLELQVKPEEIQYDTQLTLGMKGLPIKAISVR</sequence>
<feature type="binding site" description="axial binding residue" evidence="5">
    <location>
        <position position="439"/>
    </location>
    <ligand>
        <name>heme</name>
        <dbReference type="ChEBI" id="CHEBI:30413"/>
    </ligand>
    <ligandPart>
        <name>Fe</name>
        <dbReference type="ChEBI" id="CHEBI:18248"/>
    </ligandPart>
</feature>
<dbReference type="Pfam" id="PF00067">
    <property type="entry name" value="p450"/>
    <property type="match status" value="1"/>
</dbReference>
<proteinExistence type="inferred from homology"/>
<dbReference type="AlphaFoldDB" id="A0A7S4R836"/>
<dbReference type="Gene3D" id="1.10.630.10">
    <property type="entry name" value="Cytochrome P450"/>
    <property type="match status" value="1"/>
</dbReference>
<keyword evidence="6" id="KW-0503">Monooxygenase</keyword>
<evidence type="ECO:0000313" key="7">
    <source>
        <dbReference type="EMBL" id="CAE4604326.1"/>
    </source>
</evidence>
<dbReference type="InterPro" id="IPR017972">
    <property type="entry name" value="Cyt_P450_CS"/>
</dbReference>
<evidence type="ECO:0000256" key="3">
    <source>
        <dbReference type="ARBA" id="ARBA00023002"/>
    </source>
</evidence>
<evidence type="ECO:0000256" key="2">
    <source>
        <dbReference type="ARBA" id="ARBA00022723"/>
    </source>
</evidence>
<keyword evidence="5 6" id="KW-0349">Heme</keyword>
<dbReference type="InterPro" id="IPR001128">
    <property type="entry name" value="Cyt_P450"/>
</dbReference>
<name>A0A7S4R836_9DINO</name>
<evidence type="ECO:0008006" key="8">
    <source>
        <dbReference type="Google" id="ProtNLM"/>
    </source>
</evidence>
<dbReference type="GO" id="GO:0005506">
    <property type="term" value="F:iron ion binding"/>
    <property type="evidence" value="ECO:0007669"/>
    <property type="project" value="InterPro"/>
</dbReference>
<comment type="cofactor">
    <cofactor evidence="5">
        <name>heme</name>
        <dbReference type="ChEBI" id="CHEBI:30413"/>
    </cofactor>
</comment>
<evidence type="ECO:0000256" key="4">
    <source>
        <dbReference type="ARBA" id="ARBA00023004"/>
    </source>
</evidence>
<reference evidence="7" key="1">
    <citation type="submission" date="2021-01" db="EMBL/GenBank/DDBJ databases">
        <authorList>
            <person name="Corre E."/>
            <person name="Pelletier E."/>
            <person name="Niang G."/>
            <person name="Scheremetjew M."/>
            <person name="Finn R."/>
            <person name="Kale V."/>
            <person name="Holt S."/>
            <person name="Cochrane G."/>
            <person name="Meng A."/>
            <person name="Brown T."/>
            <person name="Cohen L."/>
        </authorList>
    </citation>
    <scope>NUCLEOTIDE SEQUENCE</scope>
    <source>
        <strain evidence="7">CCMP3105</strain>
    </source>
</reference>
<dbReference type="GO" id="GO:0016705">
    <property type="term" value="F:oxidoreductase activity, acting on paired donors, with incorporation or reduction of molecular oxygen"/>
    <property type="evidence" value="ECO:0007669"/>
    <property type="project" value="InterPro"/>
</dbReference>
<dbReference type="GO" id="GO:0020037">
    <property type="term" value="F:heme binding"/>
    <property type="evidence" value="ECO:0007669"/>
    <property type="project" value="InterPro"/>
</dbReference>
<dbReference type="PRINTS" id="PR00463">
    <property type="entry name" value="EP450I"/>
</dbReference>
<evidence type="ECO:0000256" key="1">
    <source>
        <dbReference type="ARBA" id="ARBA00010617"/>
    </source>
</evidence>
<evidence type="ECO:0000256" key="5">
    <source>
        <dbReference type="PIRSR" id="PIRSR602401-1"/>
    </source>
</evidence>
<dbReference type="PRINTS" id="PR00385">
    <property type="entry name" value="P450"/>
</dbReference>
<gene>
    <name evidence="7" type="ORF">AMON00008_LOCUS30610</name>
</gene>
<keyword evidence="2 5" id="KW-0479">Metal-binding</keyword>
<keyword evidence="3 6" id="KW-0560">Oxidoreductase</keyword>
<accession>A0A7S4R836</accession>
<dbReference type="GO" id="GO:0006629">
    <property type="term" value="P:lipid metabolic process"/>
    <property type="evidence" value="ECO:0007669"/>
    <property type="project" value="UniProtKB-ARBA"/>
</dbReference>
<dbReference type="SUPFAM" id="SSF48264">
    <property type="entry name" value="Cytochrome P450"/>
    <property type="match status" value="1"/>
</dbReference>
<dbReference type="GO" id="GO:0004497">
    <property type="term" value="F:monooxygenase activity"/>
    <property type="evidence" value="ECO:0007669"/>
    <property type="project" value="UniProtKB-KW"/>
</dbReference>
<dbReference type="EMBL" id="HBNR01044002">
    <property type="protein sequence ID" value="CAE4604326.1"/>
    <property type="molecule type" value="Transcribed_RNA"/>
</dbReference>
<dbReference type="PROSITE" id="PS00086">
    <property type="entry name" value="CYTOCHROME_P450"/>
    <property type="match status" value="1"/>
</dbReference>
<evidence type="ECO:0000256" key="6">
    <source>
        <dbReference type="RuleBase" id="RU000461"/>
    </source>
</evidence>
<dbReference type="PANTHER" id="PTHR24296">
    <property type="entry name" value="CYTOCHROME P450"/>
    <property type="match status" value="1"/>
</dbReference>
<protein>
    <recommendedName>
        <fullName evidence="8">Cytochrome P450</fullName>
    </recommendedName>
</protein>
<keyword evidence="4 5" id="KW-0408">Iron</keyword>
<organism evidence="7">
    <name type="scientific">Alexandrium monilatum</name>
    <dbReference type="NCBI Taxonomy" id="311494"/>
    <lineage>
        <taxon>Eukaryota</taxon>
        <taxon>Sar</taxon>
        <taxon>Alveolata</taxon>
        <taxon>Dinophyceae</taxon>
        <taxon>Gonyaulacales</taxon>
        <taxon>Pyrocystaceae</taxon>
        <taxon>Alexandrium</taxon>
    </lineage>
</organism>
<dbReference type="InterPro" id="IPR002401">
    <property type="entry name" value="Cyt_P450_E_grp-I"/>
</dbReference>
<dbReference type="InterPro" id="IPR036396">
    <property type="entry name" value="Cyt_P450_sf"/>
</dbReference>
<comment type="similarity">
    <text evidence="1 6">Belongs to the cytochrome P450 family.</text>
</comment>